<feature type="binding site" evidence="10 13">
    <location>
        <position position="445"/>
    </location>
    <ligand>
        <name>Mn(2+)</name>
        <dbReference type="ChEBI" id="CHEBI:29035"/>
        <label>2</label>
    </ligand>
</feature>
<dbReference type="GO" id="GO:0006096">
    <property type="term" value="P:glycolytic process"/>
    <property type="evidence" value="ECO:0007669"/>
    <property type="project" value="UniProtKB-UniRule"/>
</dbReference>
<dbReference type="Pfam" id="PF01676">
    <property type="entry name" value="Metalloenzyme"/>
    <property type="match status" value="1"/>
</dbReference>
<evidence type="ECO:0000256" key="2">
    <source>
        <dbReference type="ARBA" id="ARBA00004798"/>
    </source>
</evidence>
<dbReference type="InterPro" id="IPR011258">
    <property type="entry name" value="BPG-indep_PGM_N"/>
</dbReference>
<feature type="binding site" evidence="10 12">
    <location>
        <begin position="154"/>
        <end position="155"/>
    </location>
    <ligand>
        <name>substrate</name>
    </ligand>
</feature>
<reference evidence="16 17" key="1">
    <citation type="submission" date="2016-10" db="EMBL/GenBank/DDBJ databases">
        <authorList>
            <person name="de Groot N.N."/>
        </authorList>
    </citation>
    <scope>NUCLEOTIDE SEQUENCE [LARGE SCALE GENOMIC DNA]</scope>
    <source>
        <strain evidence="16 17">DSM 22012</strain>
    </source>
</reference>
<organism evidence="16 17">
    <name type="scientific">Marinobacterium lutimaris</name>
    <dbReference type="NCBI Taxonomy" id="568106"/>
    <lineage>
        <taxon>Bacteria</taxon>
        <taxon>Pseudomonadati</taxon>
        <taxon>Pseudomonadota</taxon>
        <taxon>Gammaproteobacteria</taxon>
        <taxon>Oceanospirillales</taxon>
        <taxon>Oceanospirillaceae</taxon>
        <taxon>Marinobacterium</taxon>
    </lineage>
</organism>
<keyword evidence="17" id="KW-1185">Reference proteome</keyword>
<feature type="binding site" evidence="10 13">
    <location>
        <position position="446"/>
    </location>
    <ligand>
        <name>Mn(2+)</name>
        <dbReference type="ChEBI" id="CHEBI:29035"/>
        <label>2</label>
    </ligand>
</feature>
<evidence type="ECO:0000256" key="5">
    <source>
        <dbReference type="ARBA" id="ARBA00022723"/>
    </source>
</evidence>
<dbReference type="Pfam" id="PF06415">
    <property type="entry name" value="iPGM_N"/>
    <property type="match status" value="1"/>
</dbReference>
<keyword evidence="7 10" id="KW-0464">Manganese</keyword>
<dbReference type="EMBL" id="FNVQ01000004">
    <property type="protein sequence ID" value="SEG79269.1"/>
    <property type="molecule type" value="Genomic_DNA"/>
</dbReference>
<evidence type="ECO:0000256" key="8">
    <source>
        <dbReference type="ARBA" id="ARBA00023235"/>
    </source>
</evidence>
<dbReference type="PANTHER" id="PTHR31637">
    <property type="entry name" value="2,3-BISPHOSPHOGLYCERATE-INDEPENDENT PHOSPHOGLYCERATE MUTASE"/>
    <property type="match status" value="1"/>
</dbReference>
<evidence type="ECO:0000256" key="9">
    <source>
        <dbReference type="ARBA" id="ARBA00071648"/>
    </source>
</evidence>
<comment type="cofactor">
    <cofactor evidence="10">
        <name>Mn(2+)</name>
        <dbReference type="ChEBI" id="CHEBI:29035"/>
    </cofactor>
    <text evidence="10">Binds 2 manganese ions per subunit.</text>
</comment>
<name>A0A1H6D1L3_9GAMM</name>
<comment type="subunit">
    <text evidence="10">Monomer.</text>
</comment>
<dbReference type="InterPro" id="IPR006124">
    <property type="entry name" value="Metalloenzyme"/>
</dbReference>
<evidence type="ECO:0000256" key="13">
    <source>
        <dbReference type="PIRSR" id="PIRSR001492-3"/>
    </source>
</evidence>
<dbReference type="PIRSF" id="PIRSF001492">
    <property type="entry name" value="IPGAM"/>
    <property type="match status" value="1"/>
</dbReference>
<evidence type="ECO:0000256" key="4">
    <source>
        <dbReference type="ARBA" id="ARBA00012026"/>
    </source>
</evidence>
<proteinExistence type="inferred from homology"/>
<evidence type="ECO:0000313" key="17">
    <source>
        <dbReference type="Proteomes" id="UP000236745"/>
    </source>
</evidence>
<dbReference type="RefSeq" id="WP_104004813.1">
    <property type="nucleotide sequence ID" value="NZ_FNVQ01000004.1"/>
</dbReference>
<dbReference type="GO" id="GO:0030145">
    <property type="term" value="F:manganese ion binding"/>
    <property type="evidence" value="ECO:0007669"/>
    <property type="project" value="UniProtKB-UniRule"/>
</dbReference>
<dbReference type="InterPro" id="IPR036646">
    <property type="entry name" value="PGAM_B_sf"/>
</dbReference>
<feature type="binding site" evidence="10 13">
    <location>
        <position position="408"/>
    </location>
    <ligand>
        <name>Mn(2+)</name>
        <dbReference type="ChEBI" id="CHEBI:29035"/>
        <label>1</label>
    </ligand>
</feature>
<evidence type="ECO:0000256" key="7">
    <source>
        <dbReference type="ARBA" id="ARBA00023211"/>
    </source>
</evidence>
<feature type="binding site" evidence="10 13">
    <location>
        <position position="63"/>
    </location>
    <ligand>
        <name>Mn(2+)</name>
        <dbReference type="ChEBI" id="CHEBI:29035"/>
        <label>2</label>
    </ligand>
</feature>
<comment type="function">
    <text evidence="10">Catalyzes the interconversion of 2-phosphoglycerate and 3-phosphoglycerate.</text>
</comment>
<dbReference type="SUPFAM" id="SSF64158">
    <property type="entry name" value="2,3-Bisphosphoglycerate-independent phosphoglycerate mutase, substrate-binding domain"/>
    <property type="match status" value="1"/>
</dbReference>
<accession>A0A1H6D1L3</accession>
<feature type="binding site" evidence="10 12">
    <location>
        <position position="186"/>
    </location>
    <ligand>
        <name>substrate</name>
    </ligand>
</feature>
<feature type="binding site" evidence="10 13">
    <location>
        <position position="14"/>
    </location>
    <ligand>
        <name>Mn(2+)</name>
        <dbReference type="ChEBI" id="CHEBI:29035"/>
        <label>2</label>
    </ligand>
</feature>
<evidence type="ECO:0000256" key="1">
    <source>
        <dbReference type="ARBA" id="ARBA00000370"/>
    </source>
</evidence>
<dbReference type="PANTHER" id="PTHR31637:SF0">
    <property type="entry name" value="2,3-BISPHOSPHOGLYCERATE-INDEPENDENT PHOSPHOGLYCERATE MUTASE"/>
    <property type="match status" value="1"/>
</dbReference>
<gene>
    <name evidence="10" type="primary">gpmI</name>
    <name evidence="16" type="ORF">SAMN05444390_104457</name>
</gene>
<dbReference type="Gene3D" id="3.40.720.10">
    <property type="entry name" value="Alkaline Phosphatase, subunit A"/>
    <property type="match status" value="1"/>
</dbReference>
<comment type="pathway">
    <text evidence="2 10">Carbohydrate degradation; glycolysis; pyruvate from D-glyceraldehyde 3-phosphate: step 3/5.</text>
</comment>
<feature type="binding site" evidence="10 12">
    <location>
        <position position="337"/>
    </location>
    <ligand>
        <name>substrate</name>
    </ligand>
</feature>
<feature type="binding site" evidence="10 13">
    <location>
        <position position="464"/>
    </location>
    <ligand>
        <name>Mn(2+)</name>
        <dbReference type="ChEBI" id="CHEBI:29035"/>
        <label>1</label>
    </ligand>
</feature>
<dbReference type="HAMAP" id="MF_01038">
    <property type="entry name" value="GpmI"/>
    <property type="match status" value="1"/>
</dbReference>
<feature type="domain" description="Metalloenzyme" evidence="14">
    <location>
        <begin position="9"/>
        <end position="502"/>
    </location>
</feature>
<feature type="domain" description="BPG-independent PGAM N-terminal" evidence="15">
    <location>
        <begin position="83"/>
        <end position="300"/>
    </location>
</feature>
<dbReference type="UniPathway" id="UPA00109">
    <property type="reaction ID" value="UER00186"/>
</dbReference>
<keyword evidence="8 10" id="KW-0413">Isomerase</keyword>
<evidence type="ECO:0000256" key="10">
    <source>
        <dbReference type="HAMAP-Rule" id="MF_01038"/>
    </source>
</evidence>
<protein>
    <recommendedName>
        <fullName evidence="9 10">2,3-bisphosphoglycerate-independent phosphoglycerate mutase</fullName>
        <shortName evidence="10">BPG-independent PGAM</shortName>
        <shortName evidence="10">Phosphoglyceromutase</shortName>
        <shortName evidence="10">iPGM</shortName>
        <ecNumber evidence="4 10">5.4.2.12</ecNumber>
    </recommendedName>
</protein>
<dbReference type="GO" id="GO:0005829">
    <property type="term" value="C:cytosol"/>
    <property type="evidence" value="ECO:0007669"/>
    <property type="project" value="TreeGrafter"/>
</dbReference>
<dbReference type="CDD" id="cd16010">
    <property type="entry name" value="iPGM"/>
    <property type="match status" value="1"/>
</dbReference>
<feature type="active site" description="Phosphoserine intermediate" evidence="10 11">
    <location>
        <position position="63"/>
    </location>
</feature>
<evidence type="ECO:0000256" key="11">
    <source>
        <dbReference type="PIRSR" id="PIRSR001492-1"/>
    </source>
</evidence>
<keyword evidence="6 10" id="KW-0324">Glycolysis</keyword>
<dbReference type="EC" id="5.4.2.12" evidence="4 10"/>
<comment type="catalytic activity">
    <reaction evidence="1 10">
        <text>(2R)-2-phosphoglycerate = (2R)-3-phosphoglycerate</text>
        <dbReference type="Rhea" id="RHEA:15901"/>
        <dbReference type="ChEBI" id="CHEBI:58272"/>
        <dbReference type="ChEBI" id="CHEBI:58289"/>
        <dbReference type="EC" id="5.4.2.12"/>
    </reaction>
</comment>
<comment type="similarity">
    <text evidence="3 10">Belongs to the BPG-independent phosphoglycerate mutase family.</text>
</comment>
<keyword evidence="5 10" id="KW-0479">Metal-binding</keyword>
<dbReference type="FunFam" id="3.40.1450.10:FF:000001">
    <property type="entry name" value="2,3-bisphosphoglycerate-independent phosphoglycerate mutase"/>
    <property type="match status" value="1"/>
</dbReference>
<dbReference type="GO" id="GO:0006007">
    <property type="term" value="P:glucose catabolic process"/>
    <property type="evidence" value="ECO:0007669"/>
    <property type="project" value="InterPro"/>
</dbReference>
<evidence type="ECO:0000259" key="14">
    <source>
        <dbReference type="Pfam" id="PF01676"/>
    </source>
</evidence>
<evidence type="ECO:0000313" key="16">
    <source>
        <dbReference type="EMBL" id="SEG79269.1"/>
    </source>
</evidence>
<dbReference type="SUPFAM" id="SSF53649">
    <property type="entry name" value="Alkaline phosphatase-like"/>
    <property type="match status" value="1"/>
</dbReference>
<dbReference type="Gene3D" id="3.40.1450.10">
    <property type="entry name" value="BPG-independent phosphoglycerate mutase, domain B"/>
    <property type="match status" value="1"/>
</dbReference>
<dbReference type="AlphaFoldDB" id="A0A1H6D1L3"/>
<feature type="binding site" evidence="10 12">
    <location>
        <position position="124"/>
    </location>
    <ligand>
        <name>substrate</name>
    </ligand>
</feature>
<evidence type="ECO:0000256" key="6">
    <source>
        <dbReference type="ARBA" id="ARBA00023152"/>
    </source>
</evidence>
<dbReference type="Proteomes" id="UP000236745">
    <property type="component" value="Unassembled WGS sequence"/>
</dbReference>
<feature type="binding site" evidence="10 12">
    <location>
        <position position="192"/>
    </location>
    <ligand>
        <name>substrate</name>
    </ligand>
</feature>
<feature type="binding site" evidence="10 12">
    <location>
        <begin position="263"/>
        <end position="266"/>
    </location>
    <ligand>
        <name>substrate</name>
    </ligand>
</feature>
<dbReference type="InterPro" id="IPR005995">
    <property type="entry name" value="Pgm_bpd_ind"/>
</dbReference>
<evidence type="ECO:0000256" key="12">
    <source>
        <dbReference type="PIRSR" id="PIRSR001492-2"/>
    </source>
</evidence>
<evidence type="ECO:0000256" key="3">
    <source>
        <dbReference type="ARBA" id="ARBA00008819"/>
    </source>
</evidence>
<dbReference type="InterPro" id="IPR017850">
    <property type="entry name" value="Alkaline_phosphatase_core_sf"/>
</dbReference>
<dbReference type="NCBIfam" id="TIGR01307">
    <property type="entry name" value="pgm_bpd_ind"/>
    <property type="match status" value="1"/>
</dbReference>
<evidence type="ECO:0000259" key="15">
    <source>
        <dbReference type="Pfam" id="PF06415"/>
    </source>
</evidence>
<sequence length="516" mass="55761">MTQARSTKALIILDGFGIEATPSSAIQAAQTPTWDKLLASKPNSRIKTSGMAVGLPEGQMGNSEVGHMNIGAGRIVYQNLTRITKAIEDGSFAENPVLTAAMDKAISAGRAVHLLGLLSPGGVHSHEDHMLALAEVAVKRGAKEVYLHAILDGRDMPPRSAEPSIAKTEAKFRELGVGAIATVVGRYFAMDRDNRWDRVQQAYDAMTAGESTQRAQSAQQALAEAYARDENDEFVTATVITDMAGHPKGLIKDGDALICANFRPDRAREITRCFVEDDFDGFERKVRPALADYVMLTQYAASIPASCAYPPEKLYNGLGEYLSSLGKTQLRIAETEKYAHVTFFFNGGEEAVYPGEERILVPSPQVATYDLKPEMSAPEVTDKLVEAILSRKFDLIVCNFANGDMVGHTGKFDAAVKAVEVLDDCLARVLAAMAEVEGETLITADHGNVELMVNPETGQPHTSHTNWPVALIYDGPRAAELRLDEGALCDLAPTLLALMELDAPAEMGGKNLAHFN</sequence>
<dbReference type="OrthoDB" id="9800863at2"/>
<feature type="binding site" evidence="10 13">
    <location>
        <position position="404"/>
    </location>
    <ligand>
        <name>Mn(2+)</name>
        <dbReference type="ChEBI" id="CHEBI:29035"/>
        <label>1</label>
    </ligand>
</feature>
<dbReference type="GO" id="GO:0004619">
    <property type="term" value="F:phosphoglycerate mutase activity"/>
    <property type="evidence" value="ECO:0007669"/>
    <property type="project" value="UniProtKB-UniRule"/>
</dbReference>